<dbReference type="EC" id="3.4.23.-" evidence="2"/>
<dbReference type="PROSITE" id="PS00141">
    <property type="entry name" value="ASP_PROTEASE"/>
    <property type="match status" value="1"/>
</dbReference>
<sequence>MARATPRLSAACLALGFALGAAATAQAADAVLAGVLGSKALLVVGGSAPHAVAPGEHYLGITLISVNGDGAVVEVDGQRRNLRLGAPVSVGGSGASLRVVLAPDSLGHYMQQGQVNGRTAMFMVDTGASMVAMGQADAERMGLDFRKGRMVGIRTANGTAQGWQVKLDSVRLGGIELFGIDAVVTPQPMPFVLLGNSFLSELQMTRNAQQMVLEKR</sequence>
<dbReference type="CDD" id="cd05483">
    <property type="entry name" value="retropepsin_like_bacteria"/>
    <property type="match status" value="1"/>
</dbReference>
<dbReference type="Gene3D" id="2.40.70.10">
    <property type="entry name" value="Acid Proteases"/>
    <property type="match status" value="1"/>
</dbReference>
<dbReference type="InterPro" id="IPR011969">
    <property type="entry name" value="Clan_AA_Asp_peptidase_C"/>
</dbReference>
<proteinExistence type="predicted"/>
<reference evidence="2 3" key="1">
    <citation type="submission" date="2018-09" db="EMBL/GenBank/DDBJ databases">
        <title>Draft genome of Simplicispira sp. NY-02.</title>
        <authorList>
            <person name="Im W.T."/>
        </authorList>
    </citation>
    <scope>NUCLEOTIDE SEQUENCE [LARGE SCALE GENOMIC DNA]</scope>
    <source>
        <strain evidence="2 3">NY-02</strain>
    </source>
</reference>
<dbReference type="SUPFAM" id="SSF50630">
    <property type="entry name" value="Acid proteases"/>
    <property type="match status" value="1"/>
</dbReference>
<dbReference type="GO" id="GO:0004190">
    <property type="term" value="F:aspartic-type endopeptidase activity"/>
    <property type="evidence" value="ECO:0007669"/>
    <property type="project" value="InterPro"/>
</dbReference>
<accession>A0A398C9C1</accession>
<evidence type="ECO:0000256" key="1">
    <source>
        <dbReference type="SAM" id="SignalP"/>
    </source>
</evidence>
<keyword evidence="2" id="KW-0378">Hydrolase</keyword>
<protein>
    <submittedName>
        <fullName evidence="2">TIGR02281 family clan AA aspartic protease</fullName>
        <ecNumber evidence="2">3.4.23.-</ecNumber>
    </submittedName>
</protein>
<dbReference type="RefSeq" id="WP_119110538.1">
    <property type="nucleotide sequence ID" value="NZ_QXJC01000013.1"/>
</dbReference>
<dbReference type="NCBIfam" id="TIGR02281">
    <property type="entry name" value="clan_AA_DTGA"/>
    <property type="match status" value="1"/>
</dbReference>
<dbReference type="AlphaFoldDB" id="A0A398C9C1"/>
<feature type="signal peptide" evidence="1">
    <location>
        <begin position="1"/>
        <end position="27"/>
    </location>
</feature>
<keyword evidence="3" id="KW-1185">Reference proteome</keyword>
<dbReference type="Proteomes" id="UP000266302">
    <property type="component" value="Unassembled WGS sequence"/>
</dbReference>
<name>A0A398C9C1_9BURK</name>
<dbReference type="OrthoDB" id="185963at2"/>
<dbReference type="Pfam" id="PF13975">
    <property type="entry name" value="gag-asp_proteas"/>
    <property type="match status" value="1"/>
</dbReference>
<dbReference type="InterPro" id="IPR001969">
    <property type="entry name" value="Aspartic_peptidase_AS"/>
</dbReference>
<evidence type="ECO:0000313" key="3">
    <source>
        <dbReference type="Proteomes" id="UP000266302"/>
    </source>
</evidence>
<dbReference type="InterPro" id="IPR034122">
    <property type="entry name" value="Retropepsin-like_bacterial"/>
</dbReference>
<keyword evidence="1" id="KW-0732">Signal</keyword>
<feature type="chain" id="PRO_5017206420" evidence="1">
    <location>
        <begin position="28"/>
        <end position="216"/>
    </location>
</feature>
<comment type="caution">
    <text evidence="2">The sequence shown here is derived from an EMBL/GenBank/DDBJ whole genome shotgun (WGS) entry which is preliminary data.</text>
</comment>
<gene>
    <name evidence="2" type="ORF">D3F03_16535</name>
</gene>
<dbReference type="GO" id="GO:0006508">
    <property type="term" value="P:proteolysis"/>
    <property type="evidence" value="ECO:0007669"/>
    <property type="project" value="UniProtKB-KW"/>
</dbReference>
<evidence type="ECO:0000313" key="2">
    <source>
        <dbReference type="EMBL" id="RID96940.1"/>
    </source>
</evidence>
<dbReference type="EMBL" id="QXJC01000013">
    <property type="protein sequence ID" value="RID96940.1"/>
    <property type="molecule type" value="Genomic_DNA"/>
</dbReference>
<organism evidence="2 3">
    <name type="scientific">Simplicispira hankyongi</name>
    <dbReference type="NCBI Taxonomy" id="2315688"/>
    <lineage>
        <taxon>Bacteria</taxon>
        <taxon>Pseudomonadati</taxon>
        <taxon>Pseudomonadota</taxon>
        <taxon>Betaproteobacteria</taxon>
        <taxon>Burkholderiales</taxon>
        <taxon>Comamonadaceae</taxon>
        <taxon>Simplicispira</taxon>
    </lineage>
</organism>
<dbReference type="InterPro" id="IPR021109">
    <property type="entry name" value="Peptidase_aspartic_dom_sf"/>
</dbReference>
<keyword evidence="2" id="KW-0645">Protease</keyword>